<reference evidence="5 6" key="1">
    <citation type="submission" date="2015-09" db="EMBL/GenBank/DDBJ databases">
        <title>Draft genome of the parasitic nematode Teladorsagia circumcincta isolate WARC Sus (inbred).</title>
        <authorList>
            <person name="Mitreva M."/>
        </authorList>
    </citation>
    <scope>NUCLEOTIDE SEQUENCE [LARGE SCALE GENOMIC DNA]</scope>
    <source>
        <strain evidence="5 6">S</strain>
    </source>
</reference>
<feature type="compositionally biased region" description="Polar residues" evidence="2">
    <location>
        <begin position="76"/>
        <end position="87"/>
    </location>
</feature>
<keyword evidence="1" id="KW-0866">Nonsense-mediated mRNA decay</keyword>
<feature type="non-terminal residue" evidence="5">
    <location>
        <position position="587"/>
    </location>
</feature>
<evidence type="ECO:0000259" key="3">
    <source>
        <dbReference type="Pfam" id="PF10373"/>
    </source>
</evidence>
<dbReference type="Pfam" id="PF10373">
    <property type="entry name" value="EST1_DNA_bind"/>
    <property type="match status" value="1"/>
</dbReference>
<dbReference type="GO" id="GO:0000184">
    <property type="term" value="P:nuclear-transcribed mRNA catabolic process, nonsense-mediated decay"/>
    <property type="evidence" value="ECO:0007669"/>
    <property type="project" value="UniProtKB-KW"/>
</dbReference>
<organism evidence="5 6">
    <name type="scientific">Teladorsagia circumcincta</name>
    <name type="common">Brown stomach worm</name>
    <name type="synonym">Ostertagia circumcincta</name>
    <dbReference type="NCBI Taxonomy" id="45464"/>
    <lineage>
        <taxon>Eukaryota</taxon>
        <taxon>Metazoa</taxon>
        <taxon>Ecdysozoa</taxon>
        <taxon>Nematoda</taxon>
        <taxon>Chromadorea</taxon>
        <taxon>Rhabditida</taxon>
        <taxon>Rhabditina</taxon>
        <taxon>Rhabditomorpha</taxon>
        <taxon>Strongyloidea</taxon>
        <taxon>Trichostrongylidae</taxon>
        <taxon>Teladorsagia</taxon>
    </lineage>
</organism>
<dbReference type="GO" id="GO:0042162">
    <property type="term" value="F:telomeric DNA binding"/>
    <property type="evidence" value="ECO:0007669"/>
    <property type="project" value="TreeGrafter"/>
</dbReference>
<dbReference type="InterPro" id="IPR019458">
    <property type="entry name" value="Est1-like_N"/>
</dbReference>
<dbReference type="Pfam" id="PF10374">
    <property type="entry name" value="EST1"/>
    <property type="match status" value="1"/>
</dbReference>
<sequence>MADESGKDGSSSNTTRTRKVRPEIQIYRPGMMRKGTDVTASGPPPNDSKPPSEPPRQKRPSRISLENSRGGDCGDSGSTTPDAASTCNDRRDSFGRVSGTRTYTRGGSYSSNNEEMSAPSVSHSSQPRQMTDYPVYHEIARNQGPKMQKINDTITSLLTKVQQRDVAAAEKIVQLSSDLCEIYYGVMLRDIYFTFSMNLEQHLWKQAFYKPIEVFKSMANSPKDSSRLFRSQLLLLLNKGIAFYERLIALYEKEVDVDVEKAALFQFDSDENFWNVCLSPNSPDAESSRRKVDKYEPLLDVECGEVREDAELAASADRPYEIWLDTEGTKIEADNDVNVFQSFLDQQPSKLHRRAISYVINTVGLLITKIGMESFPSVSERAIGQLAALVEQDVSPVTAGQLVQIAALFIYAVHCNGIAGDEDVCSVQQQQAVHALVSVFGVFLRPIALRLAEVHSWIKGSADVPLVVSRVLPAVCVLCEWFSCPQASAIYRTMPSVEPLTTSIVDIDTWHLLANIANVLARLQDGGEMLIPVQIRLAQLLLAAEYLDGSDLSCFFFCEKTGRFKRSDHVEGDLRERSKALHAQRTE</sequence>
<name>A0A2G9TWL2_TELCI</name>
<keyword evidence="6" id="KW-1185">Reference proteome</keyword>
<feature type="compositionally biased region" description="Polar residues" evidence="2">
    <location>
        <begin position="99"/>
        <end position="129"/>
    </location>
</feature>
<dbReference type="EMBL" id="KZ352154">
    <property type="protein sequence ID" value="PIO62406.1"/>
    <property type="molecule type" value="Genomic_DNA"/>
</dbReference>
<dbReference type="Proteomes" id="UP000230423">
    <property type="component" value="Unassembled WGS sequence"/>
</dbReference>
<dbReference type="GO" id="GO:0005697">
    <property type="term" value="C:telomerase holoenzyme complex"/>
    <property type="evidence" value="ECO:0007669"/>
    <property type="project" value="TreeGrafter"/>
</dbReference>
<dbReference type="PANTHER" id="PTHR15696:SF0">
    <property type="entry name" value="TELOMERASE-BINDING PROTEIN EST1A"/>
    <property type="match status" value="1"/>
</dbReference>
<evidence type="ECO:0000313" key="5">
    <source>
        <dbReference type="EMBL" id="PIO62406.1"/>
    </source>
</evidence>
<dbReference type="AlphaFoldDB" id="A0A2G9TWL2"/>
<dbReference type="GO" id="GO:0070034">
    <property type="term" value="F:telomerase RNA binding"/>
    <property type="evidence" value="ECO:0007669"/>
    <property type="project" value="TreeGrafter"/>
</dbReference>
<evidence type="ECO:0000256" key="2">
    <source>
        <dbReference type="SAM" id="MobiDB-lite"/>
    </source>
</evidence>
<dbReference type="InterPro" id="IPR011990">
    <property type="entry name" value="TPR-like_helical_dom_sf"/>
</dbReference>
<evidence type="ECO:0000256" key="1">
    <source>
        <dbReference type="ARBA" id="ARBA00023161"/>
    </source>
</evidence>
<dbReference type="InterPro" id="IPR045153">
    <property type="entry name" value="Est1/Ebs1-like"/>
</dbReference>
<dbReference type="Gene3D" id="1.25.40.10">
    <property type="entry name" value="Tetratricopeptide repeat domain"/>
    <property type="match status" value="1"/>
</dbReference>
<gene>
    <name evidence="5" type="ORF">TELCIR_16033</name>
</gene>
<feature type="compositionally biased region" description="Pro residues" evidence="2">
    <location>
        <begin position="42"/>
        <end position="54"/>
    </location>
</feature>
<feature type="region of interest" description="Disordered" evidence="2">
    <location>
        <begin position="1"/>
        <end position="129"/>
    </location>
</feature>
<dbReference type="PANTHER" id="PTHR15696">
    <property type="entry name" value="SMG-7 SUPPRESSOR WITH MORPHOLOGICAL EFFECT ON GENITALIA PROTEIN 7"/>
    <property type="match status" value="1"/>
</dbReference>
<protein>
    <submittedName>
        <fullName evidence="5">Uncharacterized protein</fullName>
    </submittedName>
</protein>
<proteinExistence type="predicted"/>
<dbReference type="SUPFAM" id="SSF48452">
    <property type="entry name" value="TPR-like"/>
    <property type="match status" value="1"/>
</dbReference>
<dbReference type="InterPro" id="IPR018834">
    <property type="entry name" value="DNA/RNA-bd_Est1-type"/>
</dbReference>
<dbReference type="OrthoDB" id="2017974at2759"/>
<accession>A0A2G9TWL2</accession>
<evidence type="ECO:0000259" key="4">
    <source>
        <dbReference type="Pfam" id="PF10374"/>
    </source>
</evidence>
<evidence type="ECO:0000313" key="6">
    <source>
        <dbReference type="Proteomes" id="UP000230423"/>
    </source>
</evidence>
<feature type="domain" description="Telomerase activating protein Est1-like N-terminal" evidence="4">
    <location>
        <begin position="199"/>
        <end position="260"/>
    </location>
</feature>
<feature type="domain" description="DNA/RNA-binding" evidence="3">
    <location>
        <begin position="338"/>
        <end position="507"/>
    </location>
</feature>